<dbReference type="EMBL" id="CP022515">
    <property type="protein sequence ID" value="ASO05256.1"/>
    <property type="molecule type" value="Genomic_DNA"/>
</dbReference>
<proteinExistence type="predicted"/>
<gene>
    <name evidence="1" type="ORF">AREALGSMS7_01792</name>
</gene>
<reference evidence="1 2" key="1">
    <citation type="submission" date="2017-07" db="EMBL/GenBank/DDBJ databases">
        <title>Genome Sequence of Arenibacter algicola Strain SMS7 Isolated from a culture of the Diatom Skeletonema marinoi.</title>
        <authorList>
            <person name="Topel M."/>
            <person name="Pinder M.I.M."/>
            <person name="Johansson O.N."/>
            <person name="Kourtchenko O."/>
            <person name="Godhe A."/>
            <person name="Clarke A.K."/>
        </authorList>
    </citation>
    <scope>NUCLEOTIDE SEQUENCE [LARGE SCALE GENOMIC DNA]</scope>
    <source>
        <strain evidence="1 2">SMS7</strain>
    </source>
</reference>
<protein>
    <submittedName>
        <fullName evidence="1">Uncharacterized protein</fullName>
    </submittedName>
</protein>
<dbReference type="AlphaFoldDB" id="A0A221UVY0"/>
<dbReference type="STRING" id="616991.GCA_000733925_00168"/>
<dbReference type="Proteomes" id="UP000204551">
    <property type="component" value="Chromosome"/>
</dbReference>
<dbReference type="KEGG" id="aalg:AREALGSMS7_01792"/>
<evidence type="ECO:0000313" key="1">
    <source>
        <dbReference type="EMBL" id="ASO05256.1"/>
    </source>
</evidence>
<organism evidence="1 2">
    <name type="scientific">Arenibacter algicola</name>
    <dbReference type="NCBI Taxonomy" id="616991"/>
    <lineage>
        <taxon>Bacteria</taxon>
        <taxon>Pseudomonadati</taxon>
        <taxon>Bacteroidota</taxon>
        <taxon>Flavobacteriia</taxon>
        <taxon>Flavobacteriales</taxon>
        <taxon>Flavobacteriaceae</taxon>
        <taxon>Arenibacter</taxon>
    </lineage>
</organism>
<sequence>MKVSRCLHLLRFLVVILLFGIGQVSLAIPKEAKEAVTRVNGEIQTDHHLTYEMPNSGHTMLLVEGNYQLPTVNELRPNLNIFYPNAISCLSELKEKELLSLKREVQIIASLDGLTIIYPFHTFL</sequence>
<name>A0A221UVY0_9FLAO</name>
<dbReference type="RefSeq" id="WP_093978058.1">
    <property type="nucleotide sequence ID" value="NZ_CP022515.1"/>
</dbReference>
<evidence type="ECO:0000313" key="2">
    <source>
        <dbReference type="Proteomes" id="UP000204551"/>
    </source>
</evidence>
<accession>A0A221UVY0</accession>